<evidence type="ECO:0000313" key="2">
    <source>
        <dbReference type="Proteomes" id="UP000777935"/>
    </source>
</evidence>
<reference evidence="1 2" key="1">
    <citation type="submission" date="2020-06" db="EMBL/GenBank/DDBJ databases">
        <title>Sulfitobacter algicola sp. nov., isolated from green algae.</title>
        <authorList>
            <person name="Wang C."/>
        </authorList>
    </citation>
    <scope>NUCLEOTIDE SEQUENCE [LARGE SCALE GENOMIC DNA]</scope>
    <source>
        <strain evidence="1 2">1151</strain>
    </source>
</reference>
<evidence type="ECO:0000313" key="1">
    <source>
        <dbReference type="EMBL" id="NSX55844.1"/>
    </source>
</evidence>
<proteinExistence type="predicted"/>
<organism evidence="1 2">
    <name type="scientific">Parasulfitobacter algicola</name>
    <dbReference type="NCBI Taxonomy" id="2614809"/>
    <lineage>
        <taxon>Bacteria</taxon>
        <taxon>Pseudomonadati</taxon>
        <taxon>Pseudomonadota</taxon>
        <taxon>Alphaproteobacteria</taxon>
        <taxon>Rhodobacterales</taxon>
        <taxon>Roseobacteraceae</taxon>
        <taxon>Parasulfitobacter</taxon>
    </lineage>
</organism>
<sequence>MISAILQQSALRLFDEALEEGFPTVSAEARRKAKLAWELMHMDAALGVGGFYPNPEGPYPRPWPFPWPDPIGPVSYEDRLGRQTISPRITAELIRVAGDPTPQPNRPSVFRDRKLQLEAVVELKEVMQKALEDLDQTIGHLENAKF</sequence>
<dbReference type="RefSeq" id="WP_174138996.1">
    <property type="nucleotide sequence ID" value="NZ_JABUFE010000008.1"/>
</dbReference>
<dbReference type="Proteomes" id="UP000777935">
    <property type="component" value="Unassembled WGS sequence"/>
</dbReference>
<dbReference type="EMBL" id="JABUFE010000008">
    <property type="protein sequence ID" value="NSX55844.1"/>
    <property type="molecule type" value="Genomic_DNA"/>
</dbReference>
<gene>
    <name evidence="1" type="ORF">HRQ87_13640</name>
</gene>
<protein>
    <submittedName>
        <fullName evidence="1">Uncharacterized protein</fullName>
    </submittedName>
</protein>
<name>A0ABX2ISG2_9RHOB</name>
<keyword evidence="2" id="KW-1185">Reference proteome</keyword>
<comment type="caution">
    <text evidence="1">The sequence shown here is derived from an EMBL/GenBank/DDBJ whole genome shotgun (WGS) entry which is preliminary data.</text>
</comment>
<accession>A0ABX2ISG2</accession>